<keyword evidence="2" id="KW-0223">Dioxygenase</keyword>
<keyword evidence="3" id="KW-1185">Reference proteome</keyword>
<name>A0A1I2N917_9BACL</name>
<feature type="domain" description="VOC" evidence="1">
    <location>
        <begin position="1"/>
        <end position="118"/>
    </location>
</feature>
<dbReference type="EMBL" id="FOOK01000011">
    <property type="protein sequence ID" value="SFF97881.1"/>
    <property type="molecule type" value="Genomic_DNA"/>
</dbReference>
<dbReference type="GO" id="GO:0051213">
    <property type="term" value="F:dioxygenase activity"/>
    <property type="evidence" value="ECO:0007669"/>
    <property type="project" value="UniProtKB-KW"/>
</dbReference>
<dbReference type="AlphaFoldDB" id="A0A1I2N917"/>
<reference evidence="2 3" key="1">
    <citation type="submission" date="2016-10" db="EMBL/GenBank/DDBJ databases">
        <authorList>
            <person name="de Groot N.N."/>
        </authorList>
    </citation>
    <scope>NUCLEOTIDE SEQUENCE [LARGE SCALE GENOMIC DNA]</scope>
    <source>
        <strain evidence="2 3">DSM 44945</strain>
    </source>
</reference>
<evidence type="ECO:0000313" key="3">
    <source>
        <dbReference type="Proteomes" id="UP000198661"/>
    </source>
</evidence>
<dbReference type="Gene3D" id="3.10.180.10">
    <property type="entry name" value="2,3-Dihydroxybiphenyl 1,2-Dioxygenase, domain 1"/>
    <property type="match status" value="1"/>
</dbReference>
<dbReference type="SUPFAM" id="SSF54593">
    <property type="entry name" value="Glyoxalase/Bleomycin resistance protein/Dihydroxybiphenyl dioxygenase"/>
    <property type="match status" value="1"/>
</dbReference>
<evidence type="ECO:0000313" key="2">
    <source>
        <dbReference type="EMBL" id="SFF97881.1"/>
    </source>
</evidence>
<accession>A0A1I2N917</accession>
<dbReference type="Proteomes" id="UP000198661">
    <property type="component" value="Unassembled WGS sequence"/>
</dbReference>
<dbReference type="STRING" id="201973.SAMN04488025_1112"/>
<evidence type="ECO:0000259" key="1">
    <source>
        <dbReference type="PROSITE" id="PS51819"/>
    </source>
</evidence>
<dbReference type="InterPro" id="IPR029068">
    <property type="entry name" value="Glyas_Bleomycin-R_OHBP_Dase"/>
</dbReference>
<dbReference type="OrthoDB" id="2380125at2"/>
<sequence length="261" mass="29406">MITHFAELRLPTVSISGTKQVYHQRLGLPVADESSDQISFSLTAFARLSFFLSDKPLAPVHFAIQVPYSRFYESADLVRRSGLLIAAWPDGREIDETPIRRNLYFRDGDGNLVELIAHSYVPEDVIPAHGPLNALYLREIGFPVQSVPRFRSWLETELGFRSKDPSEQFSFVISGTAHAVTVDRNRPWIPIAMRALKPDMHVVLGTPDEDFFSRLSSRFGRDGGGNRTEVSLEKDGYRLSVRLTSDFAADTVRRLNLPQGD</sequence>
<keyword evidence="2" id="KW-0560">Oxidoreductase</keyword>
<gene>
    <name evidence="2" type="ORF">SAMN04488025_1112</name>
</gene>
<dbReference type="RefSeq" id="WP_092037632.1">
    <property type="nucleotide sequence ID" value="NZ_FOOK01000011.1"/>
</dbReference>
<protein>
    <submittedName>
        <fullName evidence="2">Catechol-2,3-dioxygenase</fullName>
    </submittedName>
</protein>
<organism evidence="2 3">
    <name type="scientific">Planifilum fulgidum</name>
    <dbReference type="NCBI Taxonomy" id="201973"/>
    <lineage>
        <taxon>Bacteria</taxon>
        <taxon>Bacillati</taxon>
        <taxon>Bacillota</taxon>
        <taxon>Bacilli</taxon>
        <taxon>Bacillales</taxon>
        <taxon>Thermoactinomycetaceae</taxon>
        <taxon>Planifilum</taxon>
    </lineage>
</organism>
<dbReference type="PROSITE" id="PS51819">
    <property type="entry name" value="VOC"/>
    <property type="match status" value="1"/>
</dbReference>
<dbReference type="InterPro" id="IPR037523">
    <property type="entry name" value="VOC_core"/>
</dbReference>
<proteinExistence type="predicted"/>